<dbReference type="Gene3D" id="1.25.40.290">
    <property type="entry name" value="ARM repeat domains"/>
    <property type="match status" value="1"/>
</dbReference>
<dbReference type="EMBL" id="ACCJ01000059">
    <property type="protein sequence ID" value="EEG56524.1"/>
    <property type="molecule type" value="Genomic_DNA"/>
</dbReference>
<sequence length="378" mass="43084">MGARPNTFKKGNYMPELLKNKYNEETIRELARRIQAVYHPFQAEDFVRSVMDGTWESLELKARMRQIAVNLGNYLPAGYEQALGVLDQVAAGYPEGFNDFTLMYFPDFVEVYGQDERHWDLSMAALERYTVFSSSEFAVRPFIIRHEARMMEQMSAWAGHANEHVRRLASEGCRPRLPWGQSLPRFQKDPSPVLGILEQLKADPSLYVRKSVANNLNDISKTHPELVAGIAKDWYGRDARTDWIVKHGCRTLLKKGNREVMDLFGFAAPDRVKVYGFALGAASVAIGQEMTFSFTVETEAAAKVRLEYGIDYRKANGRQSRRIFQISELSFKEHTKKAYTKIHSFADVSTRKHYPGPHSVTLIVNGTERGTLNFEVLA</sequence>
<evidence type="ECO:0000313" key="2">
    <source>
        <dbReference type="Proteomes" id="UP000004756"/>
    </source>
</evidence>
<name>C0CWK4_9FIRM</name>
<dbReference type="InterPro" id="IPR014825">
    <property type="entry name" value="DNA_alkylation"/>
</dbReference>
<dbReference type="HOGENOM" id="CLU_064289_0_0_9"/>
<evidence type="ECO:0000313" key="1">
    <source>
        <dbReference type="EMBL" id="EEG56524.1"/>
    </source>
</evidence>
<accession>C0CWK4</accession>
<dbReference type="SUPFAM" id="SSF48371">
    <property type="entry name" value="ARM repeat"/>
    <property type="match status" value="1"/>
</dbReference>
<dbReference type="Pfam" id="PF08713">
    <property type="entry name" value="DNA_alkylation"/>
    <property type="match status" value="1"/>
</dbReference>
<dbReference type="AlphaFoldDB" id="C0CWK4"/>
<reference evidence="1 2" key="1">
    <citation type="submission" date="2009-01" db="EMBL/GenBank/DDBJ databases">
        <authorList>
            <person name="Fulton L."/>
            <person name="Clifton S."/>
            <person name="Fulton B."/>
            <person name="Xu J."/>
            <person name="Minx P."/>
            <person name="Pepin K.H."/>
            <person name="Johnson M."/>
            <person name="Bhonagiri V."/>
            <person name="Nash W.E."/>
            <person name="Mardis E.R."/>
            <person name="Wilson R.K."/>
        </authorList>
    </citation>
    <scope>NUCLEOTIDE SEQUENCE [LARGE SCALE GENOMIC DNA]</scope>
    <source>
        <strain evidence="1 2">DSM 15981</strain>
    </source>
</reference>
<protein>
    <recommendedName>
        <fullName evidence="3">HEAT repeat protein</fullName>
    </recommendedName>
</protein>
<keyword evidence="2" id="KW-1185">Reference proteome</keyword>
<comment type="caution">
    <text evidence="1">The sequence shown here is derived from an EMBL/GenBank/DDBJ whole genome shotgun (WGS) entry which is preliminary data.</text>
</comment>
<gene>
    <name evidence="1" type="ORF">CLOSTASPAR_01370</name>
</gene>
<proteinExistence type="predicted"/>
<evidence type="ECO:0008006" key="3">
    <source>
        <dbReference type="Google" id="ProtNLM"/>
    </source>
</evidence>
<organism evidence="1 2">
    <name type="scientific">[Clostridium] asparagiforme DSM 15981</name>
    <dbReference type="NCBI Taxonomy" id="518636"/>
    <lineage>
        <taxon>Bacteria</taxon>
        <taxon>Bacillati</taxon>
        <taxon>Bacillota</taxon>
        <taxon>Clostridia</taxon>
        <taxon>Lachnospirales</taxon>
        <taxon>Lachnospiraceae</taxon>
        <taxon>Enterocloster</taxon>
    </lineage>
</organism>
<dbReference type="Proteomes" id="UP000004756">
    <property type="component" value="Unassembled WGS sequence"/>
</dbReference>
<reference evidence="1 2" key="2">
    <citation type="submission" date="2009-02" db="EMBL/GenBank/DDBJ databases">
        <title>Draft genome sequence of Clostridium asparagiforme (DSM 15981).</title>
        <authorList>
            <person name="Sudarsanam P."/>
            <person name="Ley R."/>
            <person name="Guruge J."/>
            <person name="Turnbaugh P.J."/>
            <person name="Mahowald M."/>
            <person name="Liep D."/>
            <person name="Gordon J."/>
        </authorList>
    </citation>
    <scope>NUCLEOTIDE SEQUENCE [LARGE SCALE GENOMIC DNA]</scope>
    <source>
        <strain evidence="1 2">DSM 15981</strain>
    </source>
</reference>
<dbReference type="InterPro" id="IPR016024">
    <property type="entry name" value="ARM-type_fold"/>
</dbReference>